<reference evidence="2" key="1">
    <citation type="submission" date="2018-05" db="EMBL/GenBank/DDBJ databases">
        <authorList>
            <person name="Lanie J.A."/>
            <person name="Ng W.-L."/>
            <person name="Kazmierczak K.M."/>
            <person name="Andrzejewski T.M."/>
            <person name="Davidsen T.M."/>
            <person name="Wayne K.J."/>
            <person name="Tettelin H."/>
            <person name="Glass J.I."/>
            <person name="Rusch D."/>
            <person name="Podicherti R."/>
            <person name="Tsui H.-C.T."/>
            <person name="Winkler M.E."/>
        </authorList>
    </citation>
    <scope>NUCLEOTIDE SEQUENCE</scope>
</reference>
<dbReference type="PROSITE" id="PS50005">
    <property type="entry name" value="TPR"/>
    <property type="match status" value="1"/>
</dbReference>
<dbReference type="InterPro" id="IPR011990">
    <property type="entry name" value="TPR-like_helical_dom_sf"/>
</dbReference>
<dbReference type="AlphaFoldDB" id="A0A381S1T7"/>
<protein>
    <submittedName>
        <fullName evidence="2">Uncharacterized protein</fullName>
    </submittedName>
</protein>
<evidence type="ECO:0000313" key="2">
    <source>
        <dbReference type="EMBL" id="SUZ98086.1"/>
    </source>
</evidence>
<name>A0A381S1T7_9ZZZZ</name>
<dbReference type="PROSITE" id="PS50293">
    <property type="entry name" value="TPR_REGION"/>
    <property type="match status" value="1"/>
</dbReference>
<dbReference type="SUPFAM" id="SSF48452">
    <property type="entry name" value="TPR-like"/>
    <property type="match status" value="1"/>
</dbReference>
<keyword evidence="1" id="KW-1133">Transmembrane helix</keyword>
<proteinExistence type="predicted"/>
<organism evidence="2">
    <name type="scientific">marine metagenome</name>
    <dbReference type="NCBI Taxonomy" id="408172"/>
    <lineage>
        <taxon>unclassified sequences</taxon>
        <taxon>metagenomes</taxon>
        <taxon>ecological metagenomes</taxon>
    </lineage>
</organism>
<dbReference type="InterPro" id="IPR019734">
    <property type="entry name" value="TPR_rpt"/>
</dbReference>
<feature type="transmembrane region" description="Helical" evidence="1">
    <location>
        <begin position="134"/>
        <end position="155"/>
    </location>
</feature>
<dbReference type="SMART" id="SM00028">
    <property type="entry name" value="TPR"/>
    <property type="match status" value="2"/>
</dbReference>
<sequence length="227" mass="26251">MLFEYGNQSFINGRFDDAIDKYEKILAQDQENADLYYNLGNAYFRSHEIGKAIWAYNKGIKLSPRDNDIHQNLEIANSRIIDRLVLPEPFFLLRLYRDLKNNFTIQEFIMIGSLLLFLEASLFMNLQFGWIGNIVIRKCISILVISAMLIHGIAIDKFFQQKNTRRGIIIENGVEAYSGPFYGENTVLFRINEGTLVDLHQSQEGWVEIILIDGKTGWITTNTMRSL</sequence>
<dbReference type="Gene3D" id="2.30.30.40">
    <property type="entry name" value="SH3 Domains"/>
    <property type="match status" value="1"/>
</dbReference>
<evidence type="ECO:0000256" key="1">
    <source>
        <dbReference type="SAM" id="Phobius"/>
    </source>
</evidence>
<dbReference type="Pfam" id="PF13414">
    <property type="entry name" value="TPR_11"/>
    <property type="match status" value="1"/>
</dbReference>
<keyword evidence="1" id="KW-0812">Transmembrane</keyword>
<gene>
    <name evidence="2" type="ORF">METZ01_LOCUS50940</name>
</gene>
<dbReference type="Pfam" id="PF06347">
    <property type="entry name" value="SH3_4"/>
    <property type="match status" value="1"/>
</dbReference>
<accession>A0A381S1T7</accession>
<keyword evidence="1" id="KW-0472">Membrane</keyword>
<dbReference type="InterPro" id="IPR010466">
    <property type="entry name" value="DUF1058"/>
</dbReference>
<dbReference type="EMBL" id="UINC01002571">
    <property type="protein sequence ID" value="SUZ98086.1"/>
    <property type="molecule type" value="Genomic_DNA"/>
</dbReference>
<feature type="transmembrane region" description="Helical" evidence="1">
    <location>
        <begin position="108"/>
        <end position="128"/>
    </location>
</feature>
<dbReference type="Gene3D" id="1.25.40.10">
    <property type="entry name" value="Tetratricopeptide repeat domain"/>
    <property type="match status" value="1"/>
</dbReference>